<dbReference type="Proteomes" id="UP000579812">
    <property type="component" value="Unassembled WGS sequence"/>
</dbReference>
<name>A0A7J6CPF0_9TELE</name>
<proteinExistence type="predicted"/>
<evidence type="ECO:0000313" key="2">
    <source>
        <dbReference type="Proteomes" id="UP000579812"/>
    </source>
</evidence>
<dbReference type="EMBL" id="JAAMOB010000009">
    <property type="protein sequence ID" value="KAF4109189.1"/>
    <property type="molecule type" value="Genomic_DNA"/>
</dbReference>
<organism evidence="1 2">
    <name type="scientific">Onychostoma macrolepis</name>
    <dbReference type="NCBI Taxonomy" id="369639"/>
    <lineage>
        <taxon>Eukaryota</taxon>
        <taxon>Metazoa</taxon>
        <taxon>Chordata</taxon>
        <taxon>Craniata</taxon>
        <taxon>Vertebrata</taxon>
        <taxon>Euteleostomi</taxon>
        <taxon>Actinopterygii</taxon>
        <taxon>Neopterygii</taxon>
        <taxon>Teleostei</taxon>
        <taxon>Ostariophysi</taxon>
        <taxon>Cypriniformes</taxon>
        <taxon>Cyprinidae</taxon>
        <taxon>Acrossocheilinae</taxon>
        <taxon>Onychostoma</taxon>
    </lineage>
</organism>
<gene>
    <name evidence="1" type="ORF">G5714_010262</name>
</gene>
<sequence length="140" mass="15273">MPLPGDGKAGSVVSGWLAEIWDTVSDVATLFSSEKSWDVSRGFLLVKFQVCCSVLCLVLGRGTITAMLFLLVGNCVDFLMKHLSQRCAFQDAKAGGVWVVGWSDLATEFSRPAEMSVLISVSWLCTSDELAGWKCERSRT</sequence>
<keyword evidence="2" id="KW-1185">Reference proteome</keyword>
<evidence type="ECO:0000313" key="1">
    <source>
        <dbReference type="EMBL" id="KAF4109189.1"/>
    </source>
</evidence>
<dbReference type="AlphaFoldDB" id="A0A7J6CPF0"/>
<accession>A0A7J6CPF0</accession>
<protein>
    <submittedName>
        <fullName evidence="1">Uncharacterized protein</fullName>
    </submittedName>
</protein>
<comment type="caution">
    <text evidence="1">The sequence shown here is derived from an EMBL/GenBank/DDBJ whole genome shotgun (WGS) entry which is preliminary data.</text>
</comment>
<reference evidence="1 2" key="1">
    <citation type="submission" date="2020-04" db="EMBL/GenBank/DDBJ databases">
        <title>Chromosome-level genome assembly of a cyprinid fish Onychostoma macrolepis by integration of Nanopore Sequencing, Bionano and Hi-C technology.</title>
        <authorList>
            <person name="Wang D."/>
        </authorList>
    </citation>
    <scope>NUCLEOTIDE SEQUENCE [LARGE SCALE GENOMIC DNA]</scope>
    <source>
        <strain evidence="1">SWU-2019</strain>
        <tissue evidence="1">Muscle</tissue>
    </source>
</reference>